<feature type="compositionally biased region" description="Basic and acidic residues" evidence="1">
    <location>
        <begin position="16"/>
        <end position="38"/>
    </location>
</feature>
<keyword evidence="3" id="KW-1185">Reference proteome</keyword>
<organism evidence="2 3">
    <name type="scientific">Gluconacetobacter diazotrophicus (strain ATCC 49037 / DSM 5601 / CCUG 37298 / CIP 103539 / LMG 7603 / PAl5)</name>
    <dbReference type="NCBI Taxonomy" id="272568"/>
    <lineage>
        <taxon>Bacteria</taxon>
        <taxon>Pseudomonadati</taxon>
        <taxon>Pseudomonadota</taxon>
        <taxon>Alphaproteobacteria</taxon>
        <taxon>Acetobacterales</taxon>
        <taxon>Acetobacteraceae</taxon>
        <taxon>Gluconacetobacter</taxon>
    </lineage>
</organism>
<gene>
    <name evidence="2" type="ordered locus">GDI0837</name>
</gene>
<feature type="region of interest" description="Disordered" evidence="1">
    <location>
        <begin position="1"/>
        <end position="61"/>
    </location>
</feature>
<evidence type="ECO:0000313" key="2">
    <source>
        <dbReference type="EMBL" id="CAP54780.1"/>
    </source>
</evidence>
<name>A9HB84_GLUDA</name>
<dbReference type="KEGG" id="gdi:GDI0837"/>
<dbReference type="EMBL" id="AM889285">
    <property type="protein sequence ID" value="CAP54780.1"/>
    <property type="molecule type" value="Genomic_DNA"/>
</dbReference>
<protein>
    <submittedName>
        <fullName evidence="2">Uncharacterized protein</fullName>
    </submittedName>
</protein>
<dbReference type="AlphaFoldDB" id="A9HB84"/>
<reference evidence="2 3" key="1">
    <citation type="journal article" date="2009" name="BMC Genomics">
        <title>Complete genome sequence of the sugarcane nitrogen-fixing endophyte Gluconacetobacter diazotrophicus Pal5.</title>
        <authorList>
            <person name="Bertalan M."/>
            <person name="Albano R."/>
            <person name="Padua V."/>
            <person name="Rouws L."/>
            <person name="Rojas C."/>
            <person name="Hemerly A."/>
            <person name="Teixeira K."/>
            <person name="Schwab S."/>
            <person name="Araujo J."/>
            <person name="Oliveira A."/>
            <person name="Franca L."/>
            <person name="Magalhaes V."/>
            <person name="Alqueres S."/>
            <person name="Cardoso A."/>
            <person name="Almeida W."/>
            <person name="Loureiro M.M."/>
            <person name="Nogueira E."/>
            <person name="Cidade D."/>
            <person name="Oliveira D."/>
            <person name="Simao T."/>
            <person name="Macedo J."/>
            <person name="Valadao A."/>
            <person name="Dreschsel M."/>
            <person name="Freitas F."/>
            <person name="Vidal M."/>
            <person name="Guedes H."/>
            <person name="Rodrigues E."/>
            <person name="Meneses C."/>
            <person name="Brioso P."/>
            <person name="Pozzer L."/>
            <person name="Figueiredo D."/>
            <person name="Montano H."/>
            <person name="Junior J."/>
            <person name="Filho G."/>
            <person name="Flores V."/>
            <person name="Ferreira B."/>
            <person name="Branco A."/>
            <person name="Gonzalez P."/>
            <person name="Guillobel H."/>
            <person name="Lemos M."/>
            <person name="Seibel L."/>
            <person name="Macedo J."/>
            <person name="Alves-Ferreira M."/>
            <person name="Sachetto-Martins G."/>
            <person name="Coelho A."/>
            <person name="Santos E."/>
            <person name="Amaral G."/>
            <person name="Neves A."/>
            <person name="Pacheco A.B."/>
            <person name="Carvalho D."/>
            <person name="Lery L."/>
            <person name="Bisch P."/>
            <person name="Rossle S.C."/>
            <person name="Urmenyi T."/>
            <person name="Kruger W.V."/>
            <person name="Martins O."/>
            <person name="Baldani J.I."/>
            <person name="Ferreira P.C."/>
        </authorList>
    </citation>
    <scope>NUCLEOTIDE SEQUENCE [LARGE SCALE GENOMIC DNA]</scope>
    <source>
        <strain evidence="3">ATCC 49037 / DSM 5601 / CCUG 37298 / CIP 103539 / LMG 7603 / PAl5</strain>
    </source>
</reference>
<accession>A9HB84</accession>
<evidence type="ECO:0000313" key="3">
    <source>
        <dbReference type="Proteomes" id="UP000001176"/>
    </source>
</evidence>
<sequence>MEVIMSRTAMAGAAPRTDKPQDEKKKPGRAETEAKLDEGLDESFPASDPPSTGGSTSADAE</sequence>
<evidence type="ECO:0000256" key="1">
    <source>
        <dbReference type="SAM" id="MobiDB-lite"/>
    </source>
</evidence>
<dbReference type="Proteomes" id="UP000001176">
    <property type="component" value="Chromosome"/>
</dbReference>
<feature type="compositionally biased region" description="Polar residues" evidence="1">
    <location>
        <begin position="49"/>
        <end position="61"/>
    </location>
</feature>
<proteinExistence type="predicted"/>